<evidence type="ECO:0000256" key="1">
    <source>
        <dbReference type="SAM" id="Phobius"/>
    </source>
</evidence>
<name>A0A174K0N6_9FIRM</name>
<dbReference type="EMBL" id="CYZE01000016">
    <property type="protein sequence ID" value="CUP02940.1"/>
    <property type="molecule type" value="Genomic_DNA"/>
</dbReference>
<dbReference type="PANTHER" id="PTHR40089:SF1">
    <property type="entry name" value="ETHANOLAMINE PERMEASE EUTH-RELATED"/>
    <property type="match status" value="1"/>
</dbReference>
<feature type="transmembrane region" description="Helical" evidence="1">
    <location>
        <begin position="141"/>
        <end position="164"/>
    </location>
</feature>
<feature type="transmembrane region" description="Helical" evidence="1">
    <location>
        <begin position="200"/>
        <end position="223"/>
    </location>
</feature>
<feature type="transmembrane region" description="Helical" evidence="1">
    <location>
        <begin position="329"/>
        <end position="350"/>
    </location>
</feature>
<dbReference type="PANTHER" id="PTHR40089">
    <property type="entry name" value="ETHANOLAMINE UTILIZATION PROTEIN EUTH"/>
    <property type="match status" value="1"/>
</dbReference>
<keyword evidence="1" id="KW-0472">Membrane</keyword>
<dbReference type="GO" id="GO:0034228">
    <property type="term" value="F:ethanolamine transmembrane transporter activity"/>
    <property type="evidence" value="ECO:0007669"/>
    <property type="project" value="InterPro"/>
</dbReference>
<sequence>MINRIIMIIMALGAVAGGIDRILGNRFGYGKKFEEGFQYLGPTALSMVGIICLAPLVSGTLGRLIIPVYRFLGVDPAMFGSLLAIDMGGYQLSMELAENPLIGRYAGIVAASVFGCTIVFTIPVGMGLIEEGDRPVFAKGIMLGLAAMPAALITGGAVCGLGIGEILHQNLPVLVLALLLGTGLFRIPDGMVKGFEVFAVLIRTVITAGLVLAAVTYMTGFVVIPGMAPIEEAMAVVSSIGVVLLGSLPVTEFLQRRLKRPCTALGARMGLDSISVLGLLVSIVSPIPALVMMKDMNTFGKLVNVAYMVSSASMLAAHLGFTVSTEPDMLPALLVSKLAGCAAAIALGFITSKTKKRL</sequence>
<gene>
    <name evidence="2" type="ORF">ERS852407_04747</name>
</gene>
<organism evidence="2 3">
    <name type="scientific">Hungatella hathewayi</name>
    <dbReference type="NCBI Taxonomy" id="154046"/>
    <lineage>
        <taxon>Bacteria</taxon>
        <taxon>Bacillati</taxon>
        <taxon>Bacillota</taxon>
        <taxon>Clostridia</taxon>
        <taxon>Lachnospirales</taxon>
        <taxon>Lachnospiraceae</taxon>
        <taxon>Hungatella</taxon>
    </lineage>
</organism>
<feature type="transmembrane region" description="Helical" evidence="1">
    <location>
        <begin position="235"/>
        <end position="254"/>
    </location>
</feature>
<dbReference type="Proteomes" id="UP000095651">
    <property type="component" value="Unassembled WGS sequence"/>
</dbReference>
<protein>
    <submittedName>
        <fullName evidence="2">Ethanolamine utilization protein</fullName>
    </submittedName>
</protein>
<dbReference type="Pfam" id="PF04346">
    <property type="entry name" value="EutH"/>
    <property type="match status" value="1"/>
</dbReference>
<evidence type="ECO:0000313" key="2">
    <source>
        <dbReference type="EMBL" id="CUP02940.1"/>
    </source>
</evidence>
<keyword evidence="1" id="KW-0812">Transmembrane</keyword>
<reference evidence="2 3" key="1">
    <citation type="submission" date="2015-09" db="EMBL/GenBank/DDBJ databases">
        <authorList>
            <consortium name="Pathogen Informatics"/>
        </authorList>
    </citation>
    <scope>NUCLEOTIDE SEQUENCE [LARGE SCALE GENOMIC DNA]</scope>
    <source>
        <strain evidence="2 3">2789STDY5608850</strain>
    </source>
</reference>
<dbReference type="RefSeq" id="WP_002601340.1">
    <property type="nucleotide sequence ID" value="NZ_CABIXC010000016.1"/>
</dbReference>
<dbReference type="GO" id="GO:0005886">
    <property type="term" value="C:plasma membrane"/>
    <property type="evidence" value="ECO:0007669"/>
    <property type="project" value="TreeGrafter"/>
</dbReference>
<proteinExistence type="predicted"/>
<feature type="transmembrane region" description="Helical" evidence="1">
    <location>
        <begin position="171"/>
        <end position="188"/>
    </location>
</feature>
<dbReference type="AlphaFoldDB" id="A0A174K0N6"/>
<dbReference type="PIRSF" id="PIRSF019466">
    <property type="entry name" value="EutH"/>
    <property type="match status" value="1"/>
</dbReference>
<accession>A0A174K0N6</accession>
<evidence type="ECO:0000313" key="3">
    <source>
        <dbReference type="Proteomes" id="UP000095651"/>
    </source>
</evidence>
<feature type="transmembrane region" description="Helical" evidence="1">
    <location>
        <begin position="274"/>
        <end position="293"/>
    </location>
</feature>
<feature type="transmembrane region" description="Helical" evidence="1">
    <location>
        <begin position="36"/>
        <end position="58"/>
    </location>
</feature>
<feature type="transmembrane region" description="Helical" evidence="1">
    <location>
        <begin position="105"/>
        <end position="129"/>
    </location>
</feature>
<keyword evidence="1" id="KW-1133">Transmembrane helix</keyword>
<dbReference type="InterPro" id="IPR007441">
    <property type="entry name" value="EutH"/>
</dbReference>
<feature type="transmembrane region" description="Helical" evidence="1">
    <location>
        <begin position="64"/>
        <end position="85"/>
    </location>
</feature>
<feature type="transmembrane region" description="Helical" evidence="1">
    <location>
        <begin position="6"/>
        <end position="24"/>
    </location>
</feature>